<keyword evidence="4 8" id="KW-0812">Transmembrane</keyword>
<comment type="caution">
    <text evidence="10">The sequence shown here is derived from an EMBL/GenBank/DDBJ whole genome shotgun (WGS) entry which is preliminary data.</text>
</comment>
<dbReference type="GO" id="GO:0005886">
    <property type="term" value="C:plasma membrane"/>
    <property type="evidence" value="ECO:0007669"/>
    <property type="project" value="TreeGrafter"/>
</dbReference>
<dbReference type="PANTHER" id="PTHR43029:SF10">
    <property type="entry name" value="AMMONIUM TRANSPORTER MEP2"/>
    <property type="match status" value="1"/>
</dbReference>
<evidence type="ECO:0000256" key="7">
    <source>
        <dbReference type="ARBA" id="ARBA00023177"/>
    </source>
</evidence>
<comment type="subcellular location">
    <subcellularLocation>
        <location evidence="1">Membrane</location>
        <topology evidence="1">Multi-pass membrane protein</topology>
    </subcellularLocation>
</comment>
<evidence type="ECO:0000256" key="2">
    <source>
        <dbReference type="ARBA" id="ARBA00005887"/>
    </source>
</evidence>
<comment type="similarity">
    <text evidence="2">Belongs to the ammonia transporter channel (TC 1.A.11.2) family.</text>
</comment>
<dbReference type="InterPro" id="IPR024041">
    <property type="entry name" value="NH4_transpt_AmtB-like_dom"/>
</dbReference>
<keyword evidence="5 8" id="KW-1133">Transmembrane helix</keyword>
<dbReference type="SUPFAM" id="SSF111352">
    <property type="entry name" value="Ammonium transporter"/>
    <property type="match status" value="1"/>
</dbReference>
<name>A0A813AWP4_9DINO</name>
<reference evidence="10" key="1">
    <citation type="submission" date="2021-02" db="EMBL/GenBank/DDBJ databases">
        <authorList>
            <person name="Dougan E. K."/>
            <person name="Rhodes N."/>
            <person name="Thang M."/>
            <person name="Chan C."/>
        </authorList>
    </citation>
    <scope>NUCLEOTIDE SEQUENCE</scope>
</reference>
<feature type="domain" description="Ammonium transporter AmtB-like" evidence="9">
    <location>
        <begin position="22"/>
        <end position="96"/>
    </location>
</feature>
<sequence>MLANMTEAEPTLAAAENAGAGAWVLMPADWVASMTAGLGLYYGGLVQDTHNLNTAMISLVFLGIVTLTWRTCGFSWAFGDDGDAGVDEFLGTFDCELWTGLGKDTIGHPGFAFGTIQMTSHSSCHHLWILRGTHLVAGATLGACKHVEKD</sequence>
<keyword evidence="6 8" id="KW-0472">Membrane</keyword>
<keyword evidence="3" id="KW-0813">Transport</keyword>
<dbReference type="Proteomes" id="UP000601435">
    <property type="component" value="Unassembled WGS sequence"/>
</dbReference>
<dbReference type="InterPro" id="IPR001905">
    <property type="entry name" value="Ammonium_transpt"/>
</dbReference>
<evidence type="ECO:0000256" key="3">
    <source>
        <dbReference type="ARBA" id="ARBA00022448"/>
    </source>
</evidence>
<feature type="transmembrane region" description="Helical" evidence="8">
    <location>
        <begin position="55"/>
        <end position="78"/>
    </location>
</feature>
<evidence type="ECO:0000256" key="4">
    <source>
        <dbReference type="ARBA" id="ARBA00022692"/>
    </source>
</evidence>
<dbReference type="GO" id="GO:0008519">
    <property type="term" value="F:ammonium channel activity"/>
    <property type="evidence" value="ECO:0007669"/>
    <property type="project" value="InterPro"/>
</dbReference>
<evidence type="ECO:0000313" key="10">
    <source>
        <dbReference type="EMBL" id="CAE7879830.1"/>
    </source>
</evidence>
<evidence type="ECO:0000313" key="11">
    <source>
        <dbReference type="Proteomes" id="UP000601435"/>
    </source>
</evidence>
<dbReference type="AlphaFoldDB" id="A0A813AWP4"/>
<dbReference type="InterPro" id="IPR029020">
    <property type="entry name" value="Ammonium/urea_transptr"/>
</dbReference>
<protein>
    <submittedName>
        <fullName evidence="10">Amt protein</fullName>
    </submittedName>
</protein>
<proteinExistence type="inferred from homology"/>
<evidence type="ECO:0000256" key="8">
    <source>
        <dbReference type="SAM" id="Phobius"/>
    </source>
</evidence>
<dbReference type="Pfam" id="PF00909">
    <property type="entry name" value="Ammonium_transp"/>
    <property type="match status" value="1"/>
</dbReference>
<dbReference type="OrthoDB" id="10029082at2759"/>
<keyword evidence="11" id="KW-1185">Reference proteome</keyword>
<evidence type="ECO:0000256" key="5">
    <source>
        <dbReference type="ARBA" id="ARBA00022989"/>
    </source>
</evidence>
<evidence type="ECO:0000256" key="6">
    <source>
        <dbReference type="ARBA" id="ARBA00023136"/>
    </source>
</evidence>
<feature type="transmembrane region" description="Helical" evidence="8">
    <location>
        <begin position="20"/>
        <end position="43"/>
    </location>
</feature>
<gene>
    <name evidence="10" type="primary">amt</name>
    <name evidence="10" type="ORF">SNEC2469_LOCUS28844</name>
</gene>
<dbReference type="Gene3D" id="1.10.3430.10">
    <property type="entry name" value="Ammonium transporter AmtB like domains"/>
    <property type="match status" value="1"/>
</dbReference>
<keyword evidence="7" id="KW-0924">Ammonia transport</keyword>
<evidence type="ECO:0000259" key="9">
    <source>
        <dbReference type="Pfam" id="PF00909"/>
    </source>
</evidence>
<dbReference type="EMBL" id="CAJNJA010063579">
    <property type="protein sequence ID" value="CAE7879830.1"/>
    <property type="molecule type" value="Genomic_DNA"/>
</dbReference>
<dbReference type="PANTHER" id="PTHR43029">
    <property type="entry name" value="AMMONIUM TRANSPORTER MEP2"/>
    <property type="match status" value="1"/>
</dbReference>
<organism evidence="10 11">
    <name type="scientific">Symbiodinium necroappetens</name>
    <dbReference type="NCBI Taxonomy" id="1628268"/>
    <lineage>
        <taxon>Eukaryota</taxon>
        <taxon>Sar</taxon>
        <taxon>Alveolata</taxon>
        <taxon>Dinophyceae</taxon>
        <taxon>Suessiales</taxon>
        <taxon>Symbiodiniaceae</taxon>
        <taxon>Symbiodinium</taxon>
    </lineage>
</organism>
<accession>A0A813AWP4</accession>
<evidence type="ECO:0000256" key="1">
    <source>
        <dbReference type="ARBA" id="ARBA00004141"/>
    </source>
</evidence>